<reference evidence="1 2" key="1">
    <citation type="submission" date="2020-08" db="EMBL/GenBank/DDBJ databases">
        <title>Genomic Encyclopedia of Type Strains, Phase IV (KMG-IV): sequencing the most valuable type-strain genomes for metagenomic binning, comparative biology and taxonomic classification.</title>
        <authorList>
            <person name="Goeker M."/>
        </authorList>
    </citation>
    <scope>NUCLEOTIDE SEQUENCE [LARGE SCALE GENOMIC DNA]</scope>
    <source>
        <strain evidence="1 2">DSM 17976</strain>
    </source>
</reference>
<dbReference type="Pfam" id="PF12864">
    <property type="entry name" value="DUF3822"/>
    <property type="match status" value="1"/>
</dbReference>
<gene>
    <name evidence="1" type="ORF">FHS57_004697</name>
</gene>
<proteinExistence type="predicted"/>
<dbReference type="AlphaFoldDB" id="A0A7W6ESM7"/>
<protein>
    <recommendedName>
        <fullName evidence="3">DUF3822 family protein</fullName>
    </recommendedName>
</protein>
<accession>A0A7W6ESM7</accession>
<keyword evidence="2" id="KW-1185">Reference proteome</keyword>
<dbReference type="CDD" id="cd24013">
    <property type="entry name" value="ASKHA_ATPase_BT3980-like"/>
    <property type="match status" value="1"/>
</dbReference>
<name>A0A7W6ESM7_9BACT</name>
<evidence type="ECO:0008006" key="3">
    <source>
        <dbReference type="Google" id="ProtNLM"/>
    </source>
</evidence>
<dbReference type="EMBL" id="JACIBY010000012">
    <property type="protein sequence ID" value="MBB3840677.1"/>
    <property type="molecule type" value="Genomic_DNA"/>
</dbReference>
<sequence length="301" mass="35045">MIGTQVAITPLLEIKDPSFNPDKCAEYELMLELGVERFRFFVLESKTKHVLCLEDYSIGGLPMENKWVVWLKQLYEEHPFLNSNLWKNVSVCFNTPSFTLIPDVFFRKEYANSYLGLVQGEVPEGEHLLHHEVRKLGARNVFMVEKEIWEWFLTTYTQHVPHFIHQTSALIEGTLSLASVEKTRTLLTCYFEDDFVTLTVAKADKLLFCNKFGYKSANDMGYFVMFVLDSLGLAQENVLCNIYGETTPYSEDYQLLQKFLPYLQLGKNPTGFLLKEVFEDLPEHRYFSLYNVYFATQPPKK</sequence>
<evidence type="ECO:0000313" key="2">
    <source>
        <dbReference type="Proteomes" id="UP000541352"/>
    </source>
</evidence>
<dbReference type="RefSeq" id="WP_183977812.1">
    <property type="nucleotide sequence ID" value="NZ_JACIBY010000012.1"/>
</dbReference>
<dbReference type="InterPro" id="IPR024213">
    <property type="entry name" value="DUF3822"/>
</dbReference>
<evidence type="ECO:0000313" key="1">
    <source>
        <dbReference type="EMBL" id="MBB3840677.1"/>
    </source>
</evidence>
<dbReference type="Gene3D" id="3.30.420.250">
    <property type="match status" value="1"/>
</dbReference>
<dbReference type="Gene3D" id="3.30.420.260">
    <property type="match status" value="1"/>
</dbReference>
<comment type="caution">
    <text evidence="1">The sequence shown here is derived from an EMBL/GenBank/DDBJ whole genome shotgun (WGS) entry which is preliminary data.</text>
</comment>
<dbReference type="Proteomes" id="UP000541352">
    <property type="component" value="Unassembled WGS sequence"/>
</dbReference>
<organism evidence="1 2">
    <name type="scientific">Runella defluvii</name>
    <dbReference type="NCBI Taxonomy" id="370973"/>
    <lineage>
        <taxon>Bacteria</taxon>
        <taxon>Pseudomonadati</taxon>
        <taxon>Bacteroidota</taxon>
        <taxon>Cytophagia</taxon>
        <taxon>Cytophagales</taxon>
        <taxon>Spirosomataceae</taxon>
        <taxon>Runella</taxon>
    </lineage>
</organism>